<dbReference type="AlphaFoldDB" id="A0A927IHG0"/>
<dbReference type="EMBL" id="JACYFG010000056">
    <property type="protein sequence ID" value="MBD5782247.1"/>
    <property type="molecule type" value="Genomic_DNA"/>
</dbReference>
<dbReference type="RefSeq" id="WP_191619326.1">
    <property type="nucleotide sequence ID" value="NZ_JACYFG010000056.1"/>
</dbReference>
<name>A0A927IHG0_9BACT</name>
<dbReference type="Proteomes" id="UP000622317">
    <property type="component" value="Unassembled WGS sequence"/>
</dbReference>
<evidence type="ECO:0000313" key="1">
    <source>
        <dbReference type="EMBL" id="MBD5782247.1"/>
    </source>
</evidence>
<sequence>MSKHLKPLIKAIRKAPTSSPPAPWRETATIAVGGLSSVGFAEKEEHLLVVSSQGRSVIDCSTGERLERNREEYDEDTSLLEAEGIGPLAGTKIKISGLYGGGLPNSTDDMWAVHEVTLEWPETTLIMTEPGSWLYGMIYEKKGDFVKIGSELELRAFGFSPSGRSLVIATSSDVTIYHRK</sequence>
<reference evidence="1" key="1">
    <citation type="submission" date="2020-09" db="EMBL/GenBank/DDBJ databases">
        <title>Pelagicoccus enzymogenes sp. nov. with an EPS production, isolated from marine sediment.</title>
        <authorList>
            <person name="Feng X."/>
        </authorList>
    </citation>
    <scope>NUCLEOTIDE SEQUENCE</scope>
    <source>
        <strain evidence="1">NFK12</strain>
    </source>
</reference>
<accession>A0A927IHG0</accession>
<organism evidence="1 2">
    <name type="scientific">Pelagicoccus enzymogenes</name>
    <dbReference type="NCBI Taxonomy" id="2773457"/>
    <lineage>
        <taxon>Bacteria</taxon>
        <taxon>Pseudomonadati</taxon>
        <taxon>Verrucomicrobiota</taxon>
        <taxon>Opitutia</taxon>
        <taxon>Puniceicoccales</taxon>
        <taxon>Pelagicoccaceae</taxon>
        <taxon>Pelagicoccus</taxon>
    </lineage>
</organism>
<gene>
    <name evidence="1" type="ORF">IEN85_22300</name>
</gene>
<protein>
    <submittedName>
        <fullName evidence="1">Uncharacterized protein</fullName>
    </submittedName>
</protein>
<proteinExistence type="predicted"/>
<keyword evidence="2" id="KW-1185">Reference proteome</keyword>
<evidence type="ECO:0000313" key="2">
    <source>
        <dbReference type="Proteomes" id="UP000622317"/>
    </source>
</evidence>
<comment type="caution">
    <text evidence="1">The sequence shown here is derived from an EMBL/GenBank/DDBJ whole genome shotgun (WGS) entry which is preliminary data.</text>
</comment>